<accession>A0ABW4J4B4</accession>
<keyword evidence="3" id="KW-1185">Reference proteome</keyword>
<protein>
    <submittedName>
        <fullName evidence="2">PadR family transcriptional regulator</fullName>
    </submittedName>
</protein>
<dbReference type="InterPro" id="IPR036388">
    <property type="entry name" value="WH-like_DNA-bd_sf"/>
</dbReference>
<dbReference type="RefSeq" id="WP_125712706.1">
    <property type="nucleotide sequence ID" value="NZ_JBHTOP010000002.1"/>
</dbReference>
<evidence type="ECO:0000313" key="2">
    <source>
        <dbReference type="EMBL" id="MFD1670789.1"/>
    </source>
</evidence>
<dbReference type="InterPro" id="IPR005149">
    <property type="entry name" value="Tscrpt_reg_PadR_N"/>
</dbReference>
<name>A0ABW4J4B4_9LACO</name>
<dbReference type="InterPro" id="IPR052509">
    <property type="entry name" value="Metal_resp_DNA-bind_regulator"/>
</dbReference>
<dbReference type="InterPro" id="IPR036390">
    <property type="entry name" value="WH_DNA-bd_sf"/>
</dbReference>
<dbReference type="Gene3D" id="1.10.10.10">
    <property type="entry name" value="Winged helix-like DNA-binding domain superfamily/Winged helix DNA-binding domain"/>
    <property type="match status" value="1"/>
</dbReference>
<evidence type="ECO:0000259" key="1">
    <source>
        <dbReference type="Pfam" id="PF03551"/>
    </source>
</evidence>
<dbReference type="EMBL" id="JBHTOP010000002">
    <property type="protein sequence ID" value="MFD1670789.1"/>
    <property type="molecule type" value="Genomic_DNA"/>
</dbReference>
<reference evidence="3" key="1">
    <citation type="journal article" date="2019" name="Int. J. Syst. Evol. Microbiol.">
        <title>The Global Catalogue of Microorganisms (GCM) 10K type strain sequencing project: providing services to taxonomists for standard genome sequencing and annotation.</title>
        <authorList>
            <consortium name="The Broad Institute Genomics Platform"/>
            <consortium name="The Broad Institute Genome Sequencing Center for Infectious Disease"/>
            <person name="Wu L."/>
            <person name="Ma J."/>
        </authorList>
    </citation>
    <scope>NUCLEOTIDE SEQUENCE [LARGE SCALE GENOMIC DNA]</scope>
    <source>
        <strain evidence="3">CCM 8896</strain>
    </source>
</reference>
<organism evidence="2 3">
    <name type="scientific">Agrilactobacillus yilanensis</name>
    <dbReference type="NCBI Taxonomy" id="2485997"/>
    <lineage>
        <taxon>Bacteria</taxon>
        <taxon>Bacillati</taxon>
        <taxon>Bacillota</taxon>
        <taxon>Bacilli</taxon>
        <taxon>Lactobacillales</taxon>
        <taxon>Lactobacillaceae</taxon>
        <taxon>Agrilactobacillus</taxon>
    </lineage>
</organism>
<proteinExistence type="predicted"/>
<dbReference type="PANTHER" id="PTHR33169:SF14">
    <property type="entry name" value="TRANSCRIPTIONAL REGULATOR RV3488"/>
    <property type="match status" value="1"/>
</dbReference>
<feature type="domain" description="Transcription regulator PadR N-terminal" evidence="1">
    <location>
        <begin position="17"/>
        <end position="90"/>
    </location>
</feature>
<gene>
    <name evidence="2" type="ORF">ACFQ5M_01625</name>
</gene>
<dbReference type="Proteomes" id="UP001597267">
    <property type="component" value="Unassembled WGS sequence"/>
</dbReference>
<evidence type="ECO:0000313" key="3">
    <source>
        <dbReference type="Proteomes" id="UP001597267"/>
    </source>
</evidence>
<dbReference type="Pfam" id="PF03551">
    <property type="entry name" value="PadR"/>
    <property type="match status" value="1"/>
</dbReference>
<dbReference type="PANTHER" id="PTHR33169">
    <property type="entry name" value="PADR-FAMILY TRANSCRIPTIONAL REGULATOR"/>
    <property type="match status" value="1"/>
</dbReference>
<comment type="caution">
    <text evidence="2">The sequence shown here is derived from an EMBL/GenBank/DDBJ whole genome shotgun (WGS) entry which is preliminary data.</text>
</comment>
<sequence length="115" mass="13300">MQAIDKELLRGYIDPIILSLLARDDSYGYDLTKQAHDQTEGFFELKEGTLYVALKRLEKAGYVTSYWQEGSGAARRKYYHLTVSGKAELTKKQAEWQLIKKMMDKFYGGNYDTNN</sequence>
<dbReference type="SUPFAM" id="SSF46785">
    <property type="entry name" value="Winged helix' DNA-binding domain"/>
    <property type="match status" value="1"/>
</dbReference>